<name>A0A8S5QIG0_9CAUD</name>
<dbReference type="EMBL" id="BK015653">
    <property type="protein sequence ID" value="DAE18332.1"/>
    <property type="molecule type" value="Genomic_DNA"/>
</dbReference>
<evidence type="ECO:0000313" key="1">
    <source>
        <dbReference type="EMBL" id="DAE18332.1"/>
    </source>
</evidence>
<organism evidence="1">
    <name type="scientific">Siphoviridae sp. cteHV32</name>
    <dbReference type="NCBI Taxonomy" id="2825588"/>
    <lineage>
        <taxon>Viruses</taxon>
        <taxon>Duplodnaviria</taxon>
        <taxon>Heunggongvirae</taxon>
        <taxon>Uroviricota</taxon>
        <taxon>Caudoviricetes</taxon>
    </lineage>
</organism>
<reference evidence="1" key="1">
    <citation type="journal article" date="2021" name="Proc. Natl. Acad. Sci. U.S.A.">
        <title>A Catalog of Tens of Thousands of Viruses from Human Metagenomes Reveals Hidden Associations with Chronic Diseases.</title>
        <authorList>
            <person name="Tisza M.J."/>
            <person name="Buck C.B."/>
        </authorList>
    </citation>
    <scope>NUCLEOTIDE SEQUENCE</scope>
    <source>
        <strain evidence="1">CteHV32</strain>
    </source>
</reference>
<proteinExistence type="predicted"/>
<sequence>MDFKTKYFAIWQEVWGLHKKYWRIPLENSELWEQFAAEAEALRSRYVGTPEEHFMGKLILAVTNEVENVSKSFSDNFHK</sequence>
<accession>A0A8S5QIG0</accession>
<protein>
    <submittedName>
        <fullName evidence="1">Uncharacterized protein</fullName>
    </submittedName>
</protein>